<dbReference type="Proteomes" id="UP000237865">
    <property type="component" value="Unassembled WGS sequence"/>
</dbReference>
<sequence>MNKNLTKTQIISKIKTIQNTNKQNTPFWIESLITFIEENFTNEIIKVDDIVSKINVLYPTSKNTGKESSLVTSWFCVLNEIKTTNLKS</sequence>
<comment type="caution">
    <text evidence="1">The sequence shown here is derived from an EMBL/GenBank/DDBJ whole genome shotgun (WGS) entry which is preliminary data.</text>
</comment>
<dbReference type="EMBL" id="PHNE01000008">
    <property type="protein sequence ID" value="PPE03819.1"/>
    <property type="molecule type" value="Genomic_DNA"/>
</dbReference>
<gene>
    <name evidence="1" type="ORF">ELUCI_v1c09640</name>
</gene>
<evidence type="ECO:0000313" key="2">
    <source>
        <dbReference type="Proteomes" id="UP000237865"/>
    </source>
</evidence>
<dbReference type="AlphaFoldDB" id="A0A2S5R907"/>
<protein>
    <submittedName>
        <fullName evidence="1">Uncharacterized protein</fullName>
    </submittedName>
</protein>
<organism evidence="1 2">
    <name type="scientific">Williamsoniiplasma lucivorax</name>
    <dbReference type="NCBI Taxonomy" id="209274"/>
    <lineage>
        <taxon>Bacteria</taxon>
        <taxon>Bacillati</taxon>
        <taxon>Mycoplasmatota</taxon>
        <taxon>Mollicutes</taxon>
        <taxon>Entomoplasmatales</taxon>
        <taxon>Williamsoniiplasma</taxon>
    </lineage>
</organism>
<name>A0A2S5R907_9MOLU</name>
<evidence type="ECO:0000313" key="1">
    <source>
        <dbReference type="EMBL" id="PPE03819.1"/>
    </source>
</evidence>
<reference evidence="1 2" key="1">
    <citation type="submission" date="2017-11" db="EMBL/GenBank/DDBJ databases">
        <title>Genome sequence of Entomoplasma lucivorax PIPN-2 (ATCC 49196).</title>
        <authorList>
            <person name="Lo W.-S."/>
            <person name="Gasparich G.E."/>
            <person name="Kuo C.-H."/>
        </authorList>
    </citation>
    <scope>NUCLEOTIDE SEQUENCE [LARGE SCALE GENOMIC DNA]</scope>
    <source>
        <strain evidence="1 2">PIPN-2</strain>
    </source>
</reference>
<proteinExistence type="predicted"/>
<accession>A0A2S5R907</accession>
<dbReference type="RefSeq" id="WP_028127044.1">
    <property type="nucleotide sequence ID" value="NZ_PHNE01000008.1"/>
</dbReference>
<keyword evidence="2" id="KW-1185">Reference proteome</keyword>